<evidence type="ECO:0000313" key="5">
    <source>
        <dbReference type="EMBL" id="MDQ0391501.1"/>
    </source>
</evidence>
<evidence type="ECO:0000256" key="1">
    <source>
        <dbReference type="ARBA" id="ARBA00004196"/>
    </source>
</evidence>
<comment type="caution">
    <text evidence="5">The sequence shown here is derived from an EMBL/GenBank/DDBJ whole genome shotgun (WGS) entry which is preliminary data.</text>
</comment>
<protein>
    <submittedName>
        <fullName evidence="5">Ribose transport system substrate-binding protein</fullName>
    </submittedName>
</protein>
<accession>A0ABU0FAP2</accession>
<dbReference type="EMBL" id="JAUSVK010000001">
    <property type="protein sequence ID" value="MDQ0391501.1"/>
    <property type="molecule type" value="Genomic_DNA"/>
</dbReference>
<comment type="subcellular location">
    <subcellularLocation>
        <location evidence="1">Cell envelope</location>
    </subcellularLocation>
</comment>
<evidence type="ECO:0000256" key="2">
    <source>
        <dbReference type="ARBA" id="ARBA00007639"/>
    </source>
</evidence>
<dbReference type="PROSITE" id="PS51318">
    <property type="entry name" value="TAT"/>
    <property type="match status" value="1"/>
</dbReference>
<evidence type="ECO:0000259" key="4">
    <source>
        <dbReference type="Pfam" id="PF13407"/>
    </source>
</evidence>
<dbReference type="PANTHER" id="PTHR46847">
    <property type="entry name" value="D-ALLOSE-BINDING PERIPLASMIC PROTEIN-RELATED"/>
    <property type="match status" value="1"/>
</dbReference>
<dbReference type="Pfam" id="PF13407">
    <property type="entry name" value="Peripla_BP_4"/>
    <property type="match status" value="1"/>
</dbReference>
<dbReference type="InterPro" id="IPR025997">
    <property type="entry name" value="SBP_2_dom"/>
</dbReference>
<dbReference type="PANTHER" id="PTHR46847:SF1">
    <property type="entry name" value="D-ALLOSE-BINDING PERIPLASMIC PROTEIN-RELATED"/>
    <property type="match status" value="1"/>
</dbReference>
<dbReference type="SUPFAM" id="SSF53822">
    <property type="entry name" value="Periplasmic binding protein-like I"/>
    <property type="match status" value="1"/>
</dbReference>
<sequence length="361" mass="38510">MMSDLDILRAARINRRRFMVGAAAGLGVAALPGRLLAQAKPTLVTSIRSLSNPYHAVWKEGADAYAKSMGLEHVTLVSEGNSEKGIADIRAMLAKTGGNMVLNSDPNDTPDARPIVEACAKAGAYVVTQWNKPDDLHPANFNPNYVSHIEFDGIASGKTIAEILFKAIGGSGGIIAIGGTISNTAAIERKKGLDQALAANSGIKLLDFQVANWKSTEAFDLTSGLLTRFGDDIKGIWAANDDMGTGALEALRAEGLAGKVPVVGVDGIKAAVDAVRKGEFACTVTSDPYWQGGMGLSIGYHALSKQIDPAKEPPEHREFYGKALLITKDNVEDYYKHNIDSHPTIDWNDIWGRVTGPIRQG</sequence>
<dbReference type="Proteomes" id="UP001237448">
    <property type="component" value="Unassembled WGS sequence"/>
</dbReference>
<evidence type="ECO:0000313" key="6">
    <source>
        <dbReference type="Proteomes" id="UP001237448"/>
    </source>
</evidence>
<dbReference type="RefSeq" id="WP_370879850.1">
    <property type="nucleotide sequence ID" value="NZ_JAUSVK010000001.1"/>
</dbReference>
<gene>
    <name evidence="5" type="ORF">J3R73_001293</name>
</gene>
<feature type="domain" description="Periplasmic binding protein" evidence="4">
    <location>
        <begin position="46"/>
        <end position="305"/>
    </location>
</feature>
<name>A0ABU0FAP2_9HYPH</name>
<dbReference type="InterPro" id="IPR006311">
    <property type="entry name" value="TAT_signal"/>
</dbReference>
<dbReference type="CDD" id="cd01536">
    <property type="entry name" value="PBP1_ABC_sugar_binding-like"/>
    <property type="match status" value="1"/>
</dbReference>
<organism evidence="5 6">
    <name type="scientific">Labrys monachus</name>
    <dbReference type="NCBI Taxonomy" id="217067"/>
    <lineage>
        <taxon>Bacteria</taxon>
        <taxon>Pseudomonadati</taxon>
        <taxon>Pseudomonadota</taxon>
        <taxon>Alphaproteobacteria</taxon>
        <taxon>Hyphomicrobiales</taxon>
        <taxon>Xanthobacteraceae</taxon>
        <taxon>Labrys</taxon>
    </lineage>
</organism>
<dbReference type="InterPro" id="IPR028082">
    <property type="entry name" value="Peripla_BP_I"/>
</dbReference>
<keyword evidence="6" id="KW-1185">Reference proteome</keyword>
<dbReference type="Gene3D" id="3.40.50.2300">
    <property type="match status" value="2"/>
</dbReference>
<keyword evidence="3" id="KW-0732">Signal</keyword>
<evidence type="ECO:0000256" key="3">
    <source>
        <dbReference type="ARBA" id="ARBA00022729"/>
    </source>
</evidence>
<comment type="similarity">
    <text evidence="2">Belongs to the bacterial solute-binding protein 2 family.</text>
</comment>
<proteinExistence type="inferred from homology"/>
<reference evidence="5 6" key="1">
    <citation type="submission" date="2023-07" db="EMBL/GenBank/DDBJ databases">
        <title>Genomic Encyclopedia of Type Strains, Phase IV (KMG-IV): sequencing the most valuable type-strain genomes for metagenomic binning, comparative biology and taxonomic classification.</title>
        <authorList>
            <person name="Goeker M."/>
        </authorList>
    </citation>
    <scope>NUCLEOTIDE SEQUENCE [LARGE SCALE GENOMIC DNA]</scope>
    <source>
        <strain evidence="5 6">DSM 5896</strain>
    </source>
</reference>